<dbReference type="Pfam" id="PF10197">
    <property type="entry name" value="Cir_N"/>
    <property type="match status" value="1"/>
</dbReference>
<comment type="subcellular location">
    <subcellularLocation>
        <location evidence="1">Nucleus</location>
    </subcellularLocation>
</comment>
<evidence type="ECO:0000313" key="11">
    <source>
        <dbReference type="EMBL" id="EGV65963.1"/>
    </source>
</evidence>
<evidence type="ECO:0000313" key="12">
    <source>
        <dbReference type="Proteomes" id="UP000000707"/>
    </source>
</evidence>
<dbReference type="PANTHER" id="PTHR16196:SF0">
    <property type="entry name" value="PRE-MRNA-SPLICING FACTOR CWC25 HOMOLOG"/>
    <property type="match status" value="1"/>
</dbReference>
<name>G3AYY4_CANTC</name>
<evidence type="ECO:0000256" key="8">
    <source>
        <dbReference type="ARBA" id="ARBA00023242"/>
    </source>
</evidence>
<keyword evidence="7" id="KW-0508">mRNA splicing</keyword>
<dbReference type="InterPro" id="IPR051376">
    <property type="entry name" value="CWC25_splicing_factor"/>
</dbReference>
<dbReference type="HOGENOM" id="CLU_025093_3_0_1"/>
<reference evidence="11 12" key="1">
    <citation type="journal article" date="2011" name="Proc. Natl. Acad. Sci. U.S.A.">
        <title>Comparative genomics of xylose-fermenting fungi for enhanced biofuel production.</title>
        <authorList>
            <person name="Wohlbach D.J."/>
            <person name="Kuo A."/>
            <person name="Sato T.K."/>
            <person name="Potts K.M."/>
            <person name="Salamov A.A."/>
            <person name="LaButti K.M."/>
            <person name="Sun H."/>
            <person name="Clum A."/>
            <person name="Pangilinan J.L."/>
            <person name="Lindquist E.A."/>
            <person name="Lucas S."/>
            <person name="Lapidus A."/>
            <person name="Jin M."/>
            <person name="Gunawan C."/>
            <person name="Balan V."/>
            <person name="Dale B.E."/>
            <person name="Jeffries T.W."/>
            <person name="Zinkel R."/>
            <person name="Barry K.W."/>
            <person name="Grigoriev I.V."/>
            <person name="Gasch A.P."/>
        </authorList>
    </citation>
    <scope>NUCLEOTIDE SEQUENCE [LARGE SCALE GENOMIC DNA]</scope>
    <source>
        <strain evidence="12">ATCC 10573 / BCRC 21748 / CBS 615 / JCM 9827 / NBRC 10315 / NRRL Y-1498 / VKM Y-70</strain>
    </source>
</reference>
<dbReference type="STRING" id="590646.G3AYY4"/>
<evidence type="ECO:0000256" key="9">
    <source>
        <dbReference type="SAM" id="MobiDB-lite"/>
    </source>
</evidence>
<accession>G3AYY4</accession>
<evidence type="ECO:0000256" key="5">
    <source>
        <dbReference type="ARBA" id="ARBA00022728"/>
    </source>
</evidence>
<evidence type="ECO:0000256" key="6">
    <source>
        <dbReference type="ARBA" id="ARBA00023054"/>
    </source>
</evidence>
<dbReference type="OrthoDB" id="21123at2759"/>
<feature type="domain" description="CBF1-interacting co-repressor CIR N-terminal" evidence="10">
    <location>
        <begin position="10"/>
        <end position="46"/>
    </location>
</feature>
<protein>
    <recommendedName>
        <fullName evidence="3">Pre-mRNA-splicing factor CWC25</fullName>
    </recommendedName>
</protein>
<feature type="region of interest" description="Disordered" evidence="9">
    <location>
        <begin position="104"/>
        <end position="195"/>
    </location>
</feature>
<keyword evidence="6" id="KW-0175">Coiled coil</keyword>
<dbReference type="PANTHER" id="PTHR16196">
    <property type="entry name" value="CELL CYCLE CONTROL PROTEIN CWF25"/>
    <property type="match status" value="1"/>
</dbReference>
<dbReference type="InterPro" id="IPR019339">
    <property type="entry name" value="CIR_N_dom"/>
</dbReference>
<feature type="compositionally biased region" description="Basic and acidic residues" evidence="9">
    <location>
        <begin position="104"/>
        <end position="113"/>
    </location>
</feature>
<keyword evidence="12" id="KW-1185">Reference proteome</keyword>
<feature type="compositionally biased region" description="Basic and acidic residues" evidence="9">
    <location>
        <begin position="127"/>
        <end position="144"/>
    </location>
</feature>
<dbReference type="AlphaFoldDB" id="G3AYY4"/>
<dbReference type="SMART" id="SM01083">
    <property type="entry name" value="Cir_N"/>
    <property type="match status" value="1"/>
</dbReference>
<evidence type="ECO:0000256" key="7">
    <source>
        <dbReference type="ARBA" id="ARBA00023187"/>
    </source>
</evidence>
<evidence type="ECO:0000256" key="1">
    <source>
        <dbReference type="ARBA" id="ARBA00004123"/>
    </source>
</evidence>
<keyword evidence="5" id="KW-0747">Spliceosome</keyword>
<feature type="compositionally biased region" description="Basic residues" evidence="9">
    <location>
        <begin position="145"/>
        <end position="179"/>
    </location>
</feature>
<dbReference type="Proteomes" id="UP000000707">
    <property type="component" value="Unassembled WGS sequence"/>
</dbReference>
<evidence type="ECO:0000256" key="2">
    <source>
        <dbReference type="ARBA" id="ARBA00006695"/>
    </source>
</evidence>
<evidence type="ECO:0000259" key="10">
    <source>
        <dbReference type="SMART" id="SM01083"/>
    </source>
</evidence>
<evidence type="ECO:0000256" key="4">
    <source>
        <dbReference type="ARBA" id="ARBA00022664"/>
    </source>
</evidence>
<dbReference type="GO" id="GO:0000398">
    <property type="term" value="P:mRNA splicing, via spliceosome"/>
    <property type="evidence" value="ECO:0007669"/>
    <property type="project" value="TreeGrafter"/>
</dbReference>
<gene>
    <name evidence="11" type="ORF">CANTEDRAFT_92306</name>
</gene>
<organism evidence="12">
    <name type="scientific">Candida tenuis (strain ATCC 10573 / BCRC 21748 / CBS 615 / JCM 9827 / NBRC 10315 / NRRL Y-1498 / VKM Y-70)</name>
    <name type="common">Yeast</name>
    <name type="synonym">Yamadazyma tenuis</name>
    <dbReference type="NCBI Taxonomy" id="590646"/>
    <lineage>
        <taxon>Eukaryota</taxon>
        <taxon>Fungi</taxon>
        <taxon>Dikarya</taxon>
        <taxon>Ascomycota</taxon>
        <taxon>Saccharomycotina</taxon>
        <taxon>Pichiomycetes</taxon>
        <taxon>Debaryomycetaceae</taxon>
        <taxon>Yamadazyma</taxon>
    </lineage>
</organism>
<proteinExistence type="inferred from homology"/>
<sequence>MPGDLNLKKSWNPALVKNQTKVWKKEQETLNEFRKIKEREEELEKEQQTLGLIGLKYTNNNELSKSDKLKLNKLDWMYDDPTGGTKEATQVPKPVPTVIKTNNIDKTKRRLEELDPMASIKKNMIQKRQDSRDRSPTRNNERLESHKHRHSSSSSHRDRKHRTDSHHSRHRSSTSKHTSRGRDAKEEPKKPIIPY</sequence>
<keyword evidence="4" id="KW-0507">mRNA processing</keyword>
<dbReference type="eggNOG" id="KOG3869">
    <property type="taxonomic scope" value="Eukaryota"/>
</dbReference>
<feature type="compositionally biased region" description="Basic and acidic residues" evidence="9">
    <location>
        <begin position="180"/>
        <end position="195"/>
    </location>
</feature>
<evidence type="ECO:0000256" key="3">
    <source>
        <dbReference type="ARBA" id="ARBA00020646"/>
    </source>
</evidence>
<dbReference type="EMBL" id="GL996512">
    <property type="protein sequence ID" value="EGV65963.1"/>
    <property type="molecule type" value="Genomic_DNA"/>
</dbReference>
<keyword evidence="8" id="KW-0539">Nucleus</keyword>
<dbReference type="GO" id="GO:0005684">
    <property type="term" value="C:U2-type spliceosomal complex"/>
    <property type="evidence" value="ECO:0007669"/>
    <property type="project" value="TreeGrafter"/>
</dbReference>
<comment type="similarity">
    <text evidence="2">Belongs to the CWC25 family.</text>
</comment>